<evidence type="ECO:0000256" key="2">
    <source>
        <dbReference type="ARBA" id="ARBA00004305"/>
    </source>
</evidence>
<feature type="binding site" evidence="18">
    <location>
        <position position="370"/>
    </location>
    <ligand>
        <name>ATP</name>
        <dbReference type="ChEBI" id="CHEBI:30616"/>
    </ligand>
</feature>
<keyword evidence="8 17" id="KW-0436">Ligase</keyword>
<dbReference type="GO" id="GO:0005829">
    <property type="term" value="C:cytosol"/>
    <property type="evidence" value="ECO:0007669"/>
    <property type="project" value="TreeGrafter"/>
</dbReference>
<dbReference type="InterPro" id="IPR036615">
    <property type="entry name" value="Mur_ligase_C_dom_sf"/>
</dbReference>
<dbReference type="GO" id="GO:0005524">
    <property type="term" value="F:ATP binding"/>
    <property type="evidence" value="ECO:0007669"/>
    <property type="project" value="UniProtKB-KW"/>
</dbReference>
<dbReference type="InterPro" id="IPR001645">
    <property type="entry name" value="Folylpolyglutamate_synth"/>
</dbReference>
<evidence type="ECO:0000256" key="8">
    <source>
        <dbReference type="ARBA" id="ARBA00022598"/>
    </source>
</evidence>
<accession>A0A086T3A6</accession>
<keyword evidence="7 17" id="KW-0554">One-carbon metabolism</keyword>
<dbReference type="EC" id="6.3.2.17" evidence="17"/>
<evidence type="ECO:0000313" key="23">
    <source>
        <dbReference type="Proteomes" id="UP000029964"/>
    </source>
</evidence>
<comment type="pathway">
    <text evidence="4 17">Cofactor biosynthesis; tetrahydrofolylpolyglutamate biosynthesis.</text>
</comment>
<feature type="binding site" evidence="19">
    <location>
        <position position="208"/>
    </location>
    <ligand>
        <name>Mg(2+)</name>
        <dbReference type="ChEBI" id="CHEBI:18420"/>
        <label>1</label>
    </ligand>
</feature>
<dbReference type="Gene3D" id="3.40.1190.10">
    <property type="entry name" value="Mur-like, catalytic domain"/>
    <property type="match status" value="1"/>
</dbReference>
<evidence type="ECO:0000256" key="3">
    <source>
        <dbReference type="ARBA" id="ARBA00004496"/>
    </source>
</evidence>
<comment type="catalytic activity">
    <reaction evidence="16 17">
        <text>(6S)-5,6,7,8-tetrahydrofolyl-(gamma-L-Glu)(n) + L-glutamate + ATP = (6S)-5,6,7,8-tetrahydrofolyl-(gamma-L-Glu)(n+1) + ADP + phosphate + H(+)</text>
        <dbReference type="Rhea" id="RHEA:10580"/>
        <dbReference type="Rhea" id="RHEA-COMP:14738"/>
        <dbReference type="Rhea" id="RHEA-COMP:14740"/>
        <dbReference type="ChEBI" id="CHEBI:15378"/>
        <dbReference type="ChEBI" id="CHEBI:29985"/>
        <dbReference type="ChEBI" id="CHEBI:30616"/>
        <dbReference type="ChEBI" id="CHEBI:43474"/>
        <dbReference type="ChEBI" id="CHEBI:141005"/>
        <dbReference type="ChEBI" id="CHEBI:456216"/>
        <dbReference type="EC" id="6.3.2.17"/>
    </reaction>
</comment>
<gene>
    <name evidence="22" type="ORF">ACRE_053780</name>
</gene>
<keyword evidence="11" id="KW-0999">Mitochondrion inner membrane</keyword>
<sequence>MESSHPSHPTPSSRRAASSSSTAGRTYADALEKLALLRSNRAVTHLFDRPAAPAGSGRGDDDLNAAAIPEMLGWLRRAGYSPQDLCRMRHIHVAGTKGKGSVCAYATAMLTRYHRSSEDGGARVGTYMSPHLVSPRERIAIDGQPLPQDIFASAVFEVWDRLSEAARRDGVSAAEADGPASKPFYFRFLTILAWHVFLSRGVRDVVIECGIGGEYDATNVLPAEAVSAAVVAQLGIDHVAMLGDTVEKIAWHKAGVFKRGRRAFTRRLNGQPGIMGVLRARAEEKGAELVEVRDEDVEMWGGVEGPLRGGFQKYNQALAVMAVREHLGLCADDSALLRDTPEVILEGLGEARLRGRGEIVDDEDVRWYLDGAHNRDSIEGVATWLAREVEAGESLILVFNQQDRDVSELLVDLIHAMEARLGRRDVFGHALFSTNEIKRADDGEQAEDVSVQEKAASTMRSACPDCEVYTIDNVDDAVAEARAIAKAKGGRQKVLVTGSMHLVGGVLRVLEPESLL</sequence>
<dbReference type="InterPro" id="IPR018109">
    <property type="entry name" value="Folylpolyglutamate_synth_CS"/>
</dbReference>
<comment type="function">
    <text evidence="17">Catalyzes conversion of folates to polyglutamate derivatives allowing concentration of folate compounds in the cell and the intracellular retention of these cofactors, which are important substrates for most of the folate-dependent enzymes that are involved in one-carbon transfer reactions involved in purine, pyrimidine and amino acid synthesis.</text>
</comment>
<evidence type="ECO:0000256" key="4">
    <source>
        <dbReference type="ARBA" id="ARBA00005150"/>
    </source>
</evidence>
<comment type="caution">
    <text evidence="22">The sequence shown here is derived from an EMBL/GenBank/DDBJ whole genome shotgun (WGS) entry which is preliminary data.</text>
</comment>
<evidence type="ECO:0000256" key="9">
    <source>
        <dbReference type="ARBA" id="ARBA00022723"/>
    </source>
</evidence>
<evidence type="ECO:0000313" key="22">
    <source>
        <dbReference type="EMBL" id="KFH43838.1"/>
    </source>
</evidence>
<evidence type="ECO:0000256" key="1">
    <source>
        <dbReference type="ARBA" id="ARBA00004273"/>
    </source>
</evidence>
<proteinExistence type="inferred from homology"/>
<dbReference type="GO" id="GO:0006730">
    <property type="term" value="P:one-carbon metabolic process"/>
    <property type="evidence" value="ECO:0007669"/>
    <property type="project" value="UniProtKB-KW"/>
</dbReference>
<dbReference type="GO" id="GO:0005759">
    <property type="term" value="C:mitochondrial matrix"/>
    <property type="evidence" value="ECO:0007669"/>
    <property type="project" value="UniProtKB-SubCell"/>
</dbReference>
<dbReference type="PANTHER" id="PTHR11136">
    <property type="entry name" value="FOLYLPOLYGLUTAMATE SYNTHASE-RELATED"/>
    <property type="match status" value="1"/>
</dbReference>
<keyword evidence="9 19" id="KW-0479">Metal-binding</keyword>
<keyword evidence="13 19" id="KW-0460">Magnesium</keyword>
<evidence type="ECO:0000256" key="6">
    <source>
        <dbReference type="ARBA" id="ARBA00022490"/>
    </source>
</evidence>
<dbReference type="PIRSF" id="PIRSF038895">
    <property type="entry name" value="FPGS"/>
    <property type="match status" value="1"/>
</dbReference>
<dbReference type="STRING" id="857340.A0A086T3A6"/>
<feature type="compositionally biased region" description="Low complexity" evidence="20">
    <location>
        <begin position="1"/>
        <end position="23"/>
    </location>
</feature>
<dbReference type="EMBL" id="JPKY01000060">
    <property type="protein sequence ID" value="KFH43838.1"/>
    <property type="molecule type" value="Genomic_DNA"/>
</dbReference>
<dbReference type="SUPFAM" id="SSF53244">
    <property type="entry name" value="MurD-like peptide ligases, peptide-binding domain"/>
    <property type="match status" value="1"/>
</dbReference>
<feature type="binding site" evidence="18">
    <location>
        <position position="356"/>
    </location>
    <ligand>
        <name>ATP</name>
        <dbReference type="ChEBI" id="CHEBI:30616"/>
    </ligand>
</feature>
<evidence type="ECO:0000256" key="12">
    <source>
        <dbReference type="ARBA" id="ARBA00022840"/>
    </source>
</evidence>
<keyword evidence="14" id="KW-0496">Mitochondrion</keyword>
<dbReference type="NCBIfam" id="TIGR01499">
    <property type="entry name" value="folC"/>
    <property type="match status" value="1"/>
</dbReference>
<evidence type="ECO:0000256" key="18">
    <source>
        <dbReference type="PIRSR" id="PIRSR038895-1"/>
    </source>
</evidence>
<evidence type="ECO:0000259" key="21">
    <source>
        <dbReference type="Pfam" id="PF02875"/>
    </source>
</evidence>
<dbReference type="Proteomes" id="UP000029964">
    <property type="component" value="Unassembled WGS sequence"/>
</dbReference>
<feature type="region of interest" description="Disordered" evidence="20">
    <location>
        <begin position="1"/>
        <end position="24"/>
    </location>
</feature>
<dbReference type="Pfam" id="PF02875">
    <property type="entry name" value="Mur_ligase_C"/>
    <property type="match status" value="1"/>
</dbReference>
<dbReference type="SUPFAM" id="SSF53623">
    <property type="entry name" value="MurD-like peptide ligases, catalytic domain"/>
    <property type="match status" value="1"/>
</dbReference>
<dbReference type="GO" id="GO:0004326">
    <property type="term" value="F:tetrahydrofolylpolyglutamate synthase activity"/>
    <property type="evidence" value="ECO:0007669"/>
    <property type="project" value="UniProtKB-EC"/>
</dbReference>
<evidence type="ECO:0000256" key="15">
    <source>
        <dbReference type="ARBA" id="ARBA00023136"/>
    </source>
</evidence>
<comment type="cofactor">
    <cofactor evidence="17">
        <name>a monovalent cation</name>
        <dbReference type="ChEBI" id="CHEBI:60242"/>
    </cofactor>
    <text evidence="17">A monovalent cation.</text>
</comment>
<evidence type="ECO:0000256" key="10">
    <source>
        <dbReference type="ARBA" id="ARBA00022741"/>
    </source>
</evidence>
<dbReference type="PROSITE" id="PS01012">
    <property type="entry name" value="FOLYLPOLYGLU_SYNT_2"/>
    <property type="match status" value="1"/>
</dbReference>
<evidence type="ECO:0000256" key="13">
    <source>
        <dbReference type="ARBA" id="ARBA00022842"/>
    </source>
</evidence>
<dbReference type="HOGENOM" id="CLU_015869_0_1_1"/>
<comment type="similarity">
    <text evidence="5 17">Belongs to the folylpolyglutamate synthase family.</text>
</comment>
<dbReference type="AlphaFoldDB" id="A0A086T3A6"/>
<feature type="domain" description="Mur ligase C-terminal" evidence="21">
    <location>
        <begin position="355"/>
        <end position="499"/>
    </location>
</feature>
<feature type="binding site" evidence="19">
    <location>
        <position position="129"/>
    </location>
    <ligand>
        <name>Mg(2+)</name>
        <dbReference type="ChEBI" id="CHEBI:18420"/>
        <label>1</label>
    </ligand>
</feature>
<dbReference type="GO" id="GO:0005743">
    <property type="term" value="C:mitochondrial inner membrane"/>
    <property type="evidence" value="ECO:0007669"/>
    <property type="project" value="UniProtKB-SubCell"/>
</dbReference>
<evidence type="ECO:0000256" key="11">
    <source>
        <dbReference type="ARBA" id="ARBA00022792"/>
    </source>
</evidence>
<organism evidence="22 23">
    <name type="scientific">Hapsidospora chrysogenum (strain ATCC 11550 / CBS 779.69 / DSM 880 / IAM 14645 / JCM 23072 / IMI 49137)</name>
    <name type="common">Acremonium chrysogenum</name>
    <dbReference type="NCBI Taxonomy" id="857340"/>
    <lineage>
        <taxon>Eukaryota</taxon>
        <taxon>Fungi</taxon>
        <taxon>Dikarya</taxon>
        <taxon>Ascomycota</taxon>
        <taxon>Pezizomycotina</taxon>
        <taxon>Sordariomycetes</taxon>
        <taxon>Hypocreomycetidae</taxon>
        <taxon>Hypocreales</taxon>
        <taxon>Bionectriaceae</taxon>
        <taxon>Hapsidospora</taxon>
    </lineage>
</organism>
<evidence type="ECO:0000256" key="20">
    <source>
        <dbReference type="SAM" id="MobiDB-lite"/>
    </source>
</evidence>
<dbReference type="UniPathway" id="UPA00850"/>
<protein>
    <recommendedName>
        <fullName evidence="17">Folylpolyglutamate synthase</fullName>
        <ecNumber evidence="17">6.3.2.17</ecNumber>
    </recommendedName>
    <alternativeName>
        <fullName evidence="17">Folylpoly-gamma-glutamate synthetase</fullName>
    </alternativeName>
    <alternativeName>
        <fullName evidence="17">Tetrahydrofolylpolyglutamate synthase</fullName>
    </alternativeName>
</protein>
<reference evidence="23" key="1">
    <citation type="journal article" date="2014" name="Genome Announc.">
        <title>Genome sequence and annotation of Acremonium chrysogenum, producer of the beta-lactam antibiotic cephalosporin C.</title>
        <authorList>
            <person name="Terfehr D."/>
            <person name="Dahlmann T.A."/>
            <person name="Specht T."/>
            <person name="Zadra I."/>
            <person name="Kuernsteiner H."/>
            <person name="Kueck U."/>
        </authorList>
    </citation>
    <scope>NUCLEOTIDE SEQUENCE [LARGE SCALE GENOMIC DNA]</scope>
    <source>
        <strain evidence="23">ATCC 11550 / CBS 779.69 / DSM 880 / IAM 14645 / JCM 23072 / IMI 49137</strain>
    </source>
</reference>
<evidence type="ECO:0000256" key="17">
    <source>
        <dbReference type="PIRNR" id="PIRNR038895"/>
    </source>
</evidence>
<evidence type="ECO:0000256" key="7">
    <source>
        <dbReference type="ARBA" id="ARBA00022563"/>
    </source>
</evidence>
<dbReference type="PANTHER" id="PTHR11136:SF5">
    <property type="entry name" value="FOLYLPOLYGLUTAMATE SYNTHASE, MITOCHONDRIAL"/>
    <property type="match status" value="1"/>
</dbReference>
<evidence type="ECO:0000256" key="14">
    <source>
        <dbReference type="ARBA" id="ARBA00023128"/>
    </source>
</evidence>
<evidence type="ECO:0000256" key="16">
    <source>
        <dbReference type="ARBA" id="ARBA00047493"/>
    </source>
</evidence>
<evidence type="ECO:0000256" key="5">
    <source>
        <dbReference type="ARBA" id="ARBA00008276"/>
    </source>
</evidence>
<dbReference type="InterPro" id="IPR023600">
    <property type="entry name" value="Folylpolyglutamate_synth_euk"/>
</dbReference>
<dbReference type="InterPro" id="IPR036565">
    <property type="entry name" value="Mur-like_cat_sf"/>
</dbReference>
<name>A0A086T3A6_HAPC1</name>
<dbReference type="InterPro" id="IPR004101">
    <property type="entry name" value="Mur_ligase_C"/>
</dbReference>
<evidence type="ECO:0000256" key="19">
    <source>
        <dbReference type="PIRSR" id="PIRSR038895-2"/>
    </source>
</evidence>
<keyword evidence="12 18" id="KW-0067">ATP-binding</keyword>
<dbReference type="GO" id="GO:0046872">
    <property type="term" value="F:metal ion binding"/>
    <property type="evidence" value="ECO:0007669"/>
    <property type="project" value="UniProtKB-KW"/>
</dbReference>
<dbReference type="Gene3D" id="3.90.190.20">
    <property type="entry name" value="Mur ligase, C-terminal domain"/>
    <property type="match status" value="1"/>
</dbReference>
<comment type="subcellular location">
    <subcellularLocation>
        <location evidence="3">Cytoplasm</location>
    </subcellularLocation>
    <subcellularLocation>
        <location evidence="1">Mitochondrion inner membrane</location>
    </subcellularLocation>
    <subcellularLocation>
        <location evidence="2">Mitochondrion matrix</location>
    </subcellularLocation>
</comment>
<keyword evidence="15" id="KW-0472">Membrane</keyword>
<keyword evidence="23" id="KW-1185">Reference proteome</keyword>
<keyword evidence="10 18" id="KW-0547">Nucleotide-binding</keyword>
<feature type="binding site" evidence="19">
    <location>
        <position position="238"/>
    </location>
    <ligand>
        <name>Mg(2+)</name>
        <dbReference type="ChEBI" id="CHEBI:18420"/>
        <label>1</label>
    </ligand>
</feature>
<keyword evidence="6" id="KW-0963">Cytoplasm</keyword>
<dbReference type="OrthoDB" id="10261039at2759"/>